<evidence type="ECO:0000256" key="1">
    <source>
        <dbReference type="SAM" id="Phobius"/>
    </source>
</evidence>
<gene>
    <name evidence="2" type="ORF">M8523_03205</name>
</gene>
<evidence type="ECO:0000313" key="3">
    <source>
        <dbReference type="Proteomes" id="UP001165667"/>
    </source>
</evidence>
<sequence length="47" mass="5111">MPSLVRFLLIIGLIAAIAFAAMFALATFVTVTPRPMEQIVPPARLNK</sequence>
<protein>
    <submittedName>
        <fullName evidence="2">Histidine kinase</fullName>
    </submittedName>
</protein>
<dbReference type="GO" id="GO:0016301">
    <property type="term" value="F:kinase activity"/>
    <property type="evidence" value="ECO:0007669"/>
    <property type="project" value="UniProtKB-KW"/>
</dbReference>
<comment type="caution">
    <text evidence="2">The sequence shown here is derived from an EMBL/GenBank/DDBJ whole genome shotgun (WGS) entry which is preliminary data.</text>
</comment>
<dbReference type="EMBL" id="JAMOIM010000001">
    <property type="protein sequence ID" value="MCW6507025.1"/>
    <property type="molecule type" value="Genomic_DNA"/>
</dbReference>
<dbReference type="Proteomes" id="UP001165667">
    <property type="component" value="Unassembled WGS sequence"/>
</dbReference>
<proteinExistence type="predicted"/>
<keyword evidence="2" id="KW-0418">Kinase</keyword>
<accession>A0AA42CL78</accession>
<dbReference type="AlphaFoldDB" id="A0AA42CL78"/>
<keyword evidence="1" id="KW-0812">Transmembrane</keyword>
<keyword evidence="3" id="KW-1185">Reference proteome</keyword>
<reference evidence="2" key="1">
    <citation type="submission" date="2022-05" db="EMBL/GenBank/DDBJ databases">
        <authorList>
            <person name="Pankratov T."/>
        </authorList>
    </citation>
    <scope>NUCLEOTIDE SEQUENCE</scope>
    <source>
        <strain evidence="2">BP6-180914</strain>
    </source>
</reference>
<name>A0AA42CL78_9HYPH</name>
<keyword evidence="1" id="KW-0472">Membrane</keyword>
<keyword evidence="2" id="KW-0808">Transferase</keyword>
<feature type="transmembrane region" description="Helical" evidence="1">
    <location>
        <begin position="7"/>
        <end position="31"/>
    </location>
</feature>
<organism evidence="2 3">
    <name type="scientific">Lichenifustis flavocetrariae</name>
    <dbReference type="NCBI Taxonomy" id="2949735"/>
    <lineage>
        <taxon>Bacteria</taxon>
        <taxon>Pseudomonadati</taxon>
        <taxon>Pseudomonadota</taxon>
        <taxon>Alphaproteobacteria</taxon>
        <taxon>Hyphomicrobiales</taxon>
        <taxon>Lichenihabitantaceae</taxon>
        <taxon>Lichenifustis</taxon>
    </lineage>
</organism>
<keyword evidence="1" id="KW-1133">Transmembrane helix</keyword>
<evidence type="ECO:0000313" key="2">
    <source>
        <dbReference type="EMBL" id="MCW6507025.1"/>
    </source>
</evidence>